<sequence length="356" mass="40274">MRFIPTYCLKEGMLLGKNLYNNKGGLLLKKGSELKTQYIDKIIELGFQGIYVEDHISKGIEIKNVIGEELRLTLVKGIKNIFINVGDGNLNIDGEIENASKLVEDMIEELIENRNIMVNMIDIKLFDDYTFFHSVNVAVLSIILGISLNLNKEELYKLGVGALLHDIGKVFVGKDILNKNGKLTDEEFEKMKKHPLEGYKYMKTRFDIPTKSYIAVLEHHEKYDGTGYPNSKIGKDICLFGRIIAIADVYDALTSKRPYRKALLPSEVMEYIMGSSGTHFDFELVNLFTRKVAAYPIGTCVKLSNGVIGIVVENFPDACTRPKIKLIDSDNENPTYINLRDDFNNNNLTIIDIVNM</sequence>
<dbReference type="InterPro" id="IPR006674">
    <property type="entry name" value="HD_domain"/>
</dbReference>
<dbReference type="Gene3D" id="1.10.3210.10">
    <property type="entry name" value="Hypothetical protein af1432"/>
    <property type="match status" value="1"/>
</dbReference>
<dbReference type="SMART" id="SM00471">
    <property type="entry name" value="HDc"/>
    <property type="match status" value="1"/>
</dbReference>
<evidence type="ECO:0000259" key="2">
    <source>
        <dbReference type="PROSITE" id="PS51832"/>
    </source>
</evidence>
<accession>K0B132</accession>
<name>K0B132_GOTA9</name>
<keyword evidence="4" id="KW-1185">Reference proteome</keyword>
<dbReference type="PROSITE" id="PS51832">
    <property type="entry name" value="HD_GYP"/>
    <property type="match status" value="1"/>
</dbReference>
<dbReference type="InterPro" id="IPR037522">
    <property type="entry name" value="HD_GYP_dom"/>
</dbReference>
<evidence type="ECO:0000259" key="1">
    <source>
        <dbReference type="PROSITE" id="PS51831"/>
    </source>
</evidence>
<dbReference type="InterPro" id="IPR003607">
    <property type="entry name" value="HD/PDEase_dom"/>
</dbReference>
<dbReference type="KEGG" id="cad:Curi_c27350"/>
<dbReference type="SUPFAM" id="SSF109604">
    <property type="entry name" value="HD-domain/PDEase-like"/>
    <property type="match status" value="1"/>
</dbReference>
<dbReference type="PANTHER" id="PTHR43155">
    <property type="entry name" value="CYCLIC DI-GMP PHOSPHODIESTERASE PA4108-RELATED"/>
    <property type="match status" value="1"/>
</dbReference>
<dbReference type="PANTHER" id="PTHR43155:SF2">
    <property type="entry name" value="CYCLIC DI-GMP PHOSPHODIESTERASE PA4108"/>
    <property type="match status" value="1"/>
</dbReference>
<dbReference type="STRING" id="1128398.Curi_c27350"/>
<dbReference type="Pfam" id="PF13487">
    <property type="entry name" value="HD_5"/>
    <property type="match status" value="1"/>
</dbReference>
<reference evidence="3 4" key="1">
    <citation type="journal article" date="2012" name="PLoS ONE">
        <title>The purine-utilizing bacterium Clostridium acidurici 9a: a genome-guided metabolic reconsideration.</title>
        <authorList>
            <person name="Hartwich K."/>
            <person name="Poehlein A."/>
            <person name="Daniel R."/>
        </authorList>
    </citation>
    <scope>NUCLEOTIDE SEQUENCE [LARGE SCALE GENOMIC DNA]</scope>
    <source>
        <strain evidence="4">ATCC 7906 / DSM 604 / BCRC 14475 / CIP 104303 / KCTC 5404 / NCIMB 10678 / 9a</strain>
    </source>
</reference>
<dbReference type="HOGENOM" id="CLU_000445_92_1_9"/>
<gene>
    <name evidence="3" type="ordered locus">Curi_c27350</name>
</gene>
<protein>
    <submittedName>
        <fullName evidence="3">HD domain-containingmetal dependent phosphohydrolase</fullName>
    </submittedName>
</protein>
<proteinExistence type="predicted"/>
<evidence type="ECO:0000313" key="4">
    <source>
        <dbReference type="Proteomes" id="UP000006094"/>
    </source>
</evidence>
<dbReference type="OrthoDB" id="9804747at2"/>
<dbReference type="CDD" id="cd00077">
    <property type="entry name" value="HDc"/>
    <property type="match status" value="1"/>
</dbReference>
<dbReference type="EMBL" id="CP003326">
    <property type="protein sequence ID" value="AFS79728.1"/>
    <property type="molecule type" value="Genomic_DNA"/>
</dbReference>
<evidence type="ECO:0000313" key="3">
    <source>
        <dbReference type="EMBL" id="AFS79728.1"/>
    </source>
</evidence>
<dbReference type="eggNOG" id="COG2206">
    <property type="taxonomic scope" value="Bacteria"/>
</dbReference>
<organism evidence="3 4">
    <name type="scientific">Gottschalkia acidurici (strain ATCC 7906 / DSM 604 / BCRC 14475 / CIP 104303 / KCTC 5404 / NCIMB 10678 / 9a)</name>
    <name type="common">Clostridium acidurici</name>
    <dbReference type="NCBI Taxonomy" id="1128398"/>
    <lineage>
        <taxon>Bacteria</taxon>
        <taxon>Bacillati</taxon>
        <taxon>Bacillota</taxon>
        <taxon>Tissierellia</taxon>
        <taxon>Tissierellales</taxon>
        <taxon>Gottschalkiaceae</taxon>
        <taxon>Gottschalkia</taxon>
    </lineage>
</organism>
<feature type="domain" description="HD" evidence="1">
    <location>
        <begin position="130"/>
        <end position="253"/>
    </location>
</feature>
<dbReference type="Proteomes" id="UP000006094">
    <property type="component" value="Chromosome"/>
</dbReference>
<feature type="domain" description="HD-GYP" evidence="2">
    <location>
        <begin position="108"/>
        <end position="304"/>
    </location>
</feature>
<dbReference type="AlphaFoldDB" id="K0B132"/>
<dbReference type="PROSITE" id="PS51831">
    <property type="entry name" value="HD"/>
    <property type="match status" value="1"/>
</dbReference>